<feature type="region of interest" description="Disordered" evidence="1">
    <location>
        <begin position="1"/>
        <end position="53"/>
    </location>
</feature>
<proteinExistence type="predicted"/>
<sequence>MADNDAEPHMLGSLTEPASGRGVEAGSPPEPAGTARTSPVPPGRSTPAKKPLVLAPPIREGAEVISISGIVSGTDDALQADIGEIEELVRTLGASTDPDALTSTLDAFGEDDPMAAALLRAQRANARHKARLNQREEAGEPEPEVELAGSARRLDGGAIQADGAAHEEGGSLATALRQAKQAHLVH</sequence>
<evidence type="ECO:0000313" key="2">
    <source>
        <dbReference type="EMBL" id="KMO24310.1"/>
    </source>
</evidence>
<dbReference type="RefSeq" id="WP_048461137.1">
    <property type="nucleotide sequence ID" value="NZ_JTHF01000059.1"/>
</dbReference>
<comment type="caution">
    <text evidence="2">The sequence shown here is derived from an EMBL/GenBank/DDBJ whole genome shotgun (WGS) entry which is preliminary data.</text>
</comment>
<accession>A0ABR5HDM2</accession>
<gene>
    <name evidence="2" type="ORF">QR79_11925</name>
</gene>
<reference evidence="2 3" key="1">
    <citation type="submission" date="2014-11" db="EMBL/GenBank/DDBJ databases">
        <title>Comparative genomics of Methylobacterium species.</title>
        <authorList>
            <person name="Chaudhry V."/>
            <person name="Patil P.B."/>
        </authorList>
    </citation>
    <scope>NUCLEOTIDE SEQUENCE [LARGE SCALE GENOMIC DNA]</scope>
    <source>
        <strain evidence="2 3">SE3.6</strain>
    </source>
</reference>
<evidence type="ECO:0000256" key="1">
    <source>
        <dbReference type="SAM" id="MobiDB-lite"/>
    </source>
</evidence>
<evidence type="ECO:0000313" key="3">
    <source>
        <dbReference type="Proteomes" id="UP000036471"/>
    </source>
</evidence>
<dbReference type="EMBL" id="JTHG01000090">
    <property type="protein sequence ID" value="KMO24310.1"/>
    <property type="molecule type" value="Genomic_DNA"/>
</dbReference>
<name>A0ABR5HDM2_9HYPH</name>
<dbReference type="Proteomes" id="UP000036471">
    <property type="component" value="Unassembled WGS sequence"/>
</dbReference>
<feature type="region of interest" description="Disordered" evidence="1">
    <location>
        <begin position="127"/>
        <end position="147"/>
    </location>
</feature>
<organism evidence="2 3">
    <name type="scientific">Methylobacterium indicum</name>
    <dbReference type="NCBI Taxonomy" id="1775910"/>
    <lineage>
        <taxon>Bacteria</taxon>
        <taxon>Pseudomonadati</taxon>
        <taxon>Pseudomonadota</taxon>
        <taxon>Alphaproteobacteria</taxon>
        <taxon>Hyphomicrobiales</taxon>
        <taxon>Methylobacteriaceae</taxon>
        <taxon>Methylobacterium</taxon>
    </lineage>
</organism>
<keyword evidence="3" id="KW-1185">Reference proteome</keyword>
<protein>
    <submittedName>
        <fullName evidence="2">Uncharacterized protein</fullName>
    </submittedName>
</protein>